<proteinExistence type="inferred from homology"/>
<comment type="function">
    <text evidence="1 7">One of the essential components for the initiation of protein synthesis. Stabilizes the binding of IF-2 and IF-3 on the 30S subunit to which N-formylmethionyl-tRNA(fMet) subsequently binds. Helps modulate mRNA selection, yielding the 30S pre-initiation complex (PIC). Upon addition of the 50S ribosomal subunit IF-1, IF-2 and IF-3 are released leaving the mature 70S translation initiation complex.</text>
</comment>
<dbReference type="FunFam" id="2.40.50.140:FF:000002">
    <property type="entry name" value="Translation initiation factor IF-1"/>
    <property type="match status" value="1"/>
</dbReference>
<dbReference type="NCBIfam" id="TIGR00008">
    <property type="entry name" value="infA"/>
    <property type="match status" value="1"/>
</dbReference>
<organism evidence="10">
    <name type="scientific">Hariotina sp. MMOGRB0030F</name>
    <dbReference type="NCBI Taxonomy" id="1867922"/>
    <lineage>
        <taxon>Eukaryota</taxon>
        <taxon>Viridiplantae</taxon>
        <taxon>Chlorophyta</taxon>
        <taxon>core chlorophytes</taxon>
        <taxon>Chlorophyceae</taxon>
        <taxon>CS clade</taxon>
        <taxon>Sphaeropleales</taxon>
        <taxon>Scenedesmaceae</taxon>
        <taxon>Hariotina</taxon>
    </lineage>
</organism>
<evidence type="ECO:0000256" key="1">
    <source>
        <dbReference type="ARBA" id="ARBA00003935"/>
    </source>
</evidence>
<evidence type="ECO:0000256" key="6">
    <source>
        <dbReference type="ARBA" id="ARBA00068272"/>
    </source>
</evidence>
<comment type="subunit">
    <text evidence="3 7">Component of the 30S ribosomal translation pre-initiation complex which assembles on the 30S ribosome in the order IF-2 and IF-3, IF-1 and N-formylmethionyl-tRNA(fMet); mRNA recruitment can occur at any time during PIC assembly.</text>
</comment>
<dbReference type="SUPFAM" id="SSF50249">
    <property type="entry name" value="Nucleic acid-binding proteins"/>
    <property type="match status" value="1"/>
</dbReference>
<dbReference type="HAMAP" id="MF_00075">
    <property type="entry name" value="IF_1"/>
    <property type="match status" value="1"/>
</dbReference>
<evidence type="ECO:0000256" key="4">
    <source>
        <dbReference type="ARBA" id="ARBA00022540"/>
    </source>
</evidence>
<gene>
    <name evidence="7 10" type="primary">infA</name>
</gene>
<protein>
    <recommendedName>
        <fullName evidence="6 7">Translation initiation factor IF-1, chloroplastic</fullName>
    </recommendedName>
</protein>
<geneLocation type="chloroplast" evidence="10"/>
<evidence type="ECO:0000259" key="9">
    <source>
        <dbReference type="PROSITE" id="PS50832"/>
    </source>
</evidence>
<dbReference type="GO" id="GO:0003743">
    <property type="term" value="F:translation initiation factor activity"/>
    <property type="evidence" value="ECO:0007669"/>
    <property type="project" value="UniProtKB-UniRule"/>
</dbReference>
<dbReference type="PANTHER" id="PTHR33370:SF1">
    <property type="entry name" value="TRANSLATION INITIATION FACTOR IF-1, CHLOROPLASTIC"/>
    <property type="match status" value="1"/>
</dbReference>
<dbReference type="PROSITE" id="PS50832">
    <property type="entry name" value="S1_IF1_TYPE"/>
    <property type="match status" value="1"/>
</dbReference>
<dbReference type="AlphaFoldDB" id="A0A2H4FU13"/>
<keyword evidence="10" id="KW-0934">Plastid</keyword>
<comment type="similarity">
    <text evidence="2 7">Belongs to the IF-1 family.</text>
</comment>
<evidence type="ECO:0000256" key="3">
    <source>
        <dbReference type="ARBA" id="ARBA00011599"/>
    </source>
</evidence>
<feature type="region of interest" description="Disordered" evidence="8">
    <location>
        <begin position="1"/>
        <end position="40"/>
    </location>
</feature>
<dbReference type="Pfam" id="PF01176">
    <property type="entry name" value="eIF-1a"/>
    <property type="match status" value="1"/>
</dbReference>
<dbReference type="GO" id="GO:0019843">
    <property type="term" value="F:rRNA binding"/>
    <property type="evidence" value="ECO:0007669"/>
    <property type="project" value="UniProtKB-UniRule"/>
</dbReference>
<evidence type="ECO:0000256" key="8">
    <source>
        <dbReference type="SAM" id="MobiDB-lite"/>
    </source>
</evidence>
<keyword evidence="7" id="KW-0699">rRNA-binding</keyword>
<keyword evidence="5 7" id="KW-0648">Protein biosynthesis</keyword>
<dbReference type="Gene3D" id="2.40.50.140">
    <property type="entry name" value="Nucleic acid-binding proteins"/>
    <property type="match status" value="1"/>
</dbReference>
<name>A0A2H4FU13_9CHLO</name>
<keyword evidence="7" id="KW-0694">RNA-binding</keyword>
<sequence>MNQFKKNQTSRKEEQTFVSGNKIQNELSLRSDQKTKQKKQKKLVDMEGFVTHNLSNGKFRLKLENGVEVIGHLSGKIRQNRIKIVVGDKVTVELSPYDLTKGRITYRHR</sequence>
<evidence type="ECO:0000313" key="10">
    <source>
        <dbReference type="EMBL" id="AOY36001.1"/>
    </source>
</evidence>
<dbReference type="EMBL" id="KX131180">
    <property type="protein sequence ID" value="AOY36001.1"/>
    <property type="molecule type" value="Genomic_DNA"/>
</dbReference>
<evidence type="ECO:0000256" key="2">
    <source>
        <dbReference type="ARBA" id="ARBA00010939"/>
    </source>
</evidence>
<keyword evidence="10" id="KW-0150">Chloroplast</keyword>
<evidence type="ECO:0000256" key="5">
    <source>
        <dbReference type="ARBA" id="ARBA00022917"/>
    </source>
</evidence>
<dbReference type="InterPro" id="IPR004368">
    <property type="entry name" value="TIF_IF1"/>
</dbReference>
<reference evidence="10" key="1">
    <citation type="submission" date="2016-04" db="EMBL/GenBank/DDBJ databases">
        <title>The complete chloroplast genome of the green algae Hariotina sp. MMOGRB 0030F (Scenedesmaceae, Chlorophyta).</title>
        <authorList>
            <person name="He L."/>
            <person name="Lou S."/>
            <person name="Lin X."/>
            <person name="Xie S."/>
            <person name="Qian X."/>
        </authorList>
    </citation>
    <scope>NUCLEOTIDE SEQUENCE</scope>
</reference>
<dbReference type="GO" id="GO:0043022">
    <property type="term" value="F:ribosome binding"/>
    <property type="evidence" value="ECO:0007669"/>
    <property type="project" value="UniProtKB-UniRule"/>
</dbReference>
<dbReference type="InterPro" id="IPR006196">
    <property type="entry name" value="RNA-binding_domain_S1_IF1"/>
</dbReference>
<comment type="subcellular location">
    <subcellularLocation>
        <location evidence="7">Plastid</location>
        <location evidence="7">Chloroplast</location>
    </subcellularLocation>
</comment>
<accession>A0A2H4FU13</accession>
<dbReference type="CDD" id="cd04451">
    <property type="entry name" value="S1_IF1"/>
    <property type="match status" value="1"/>
</dbReference>
<dbReference type="InterPro" id="IPR012340">
    <property type="entry name" value="NA-bd_OB-fold"/>
</dbReference>
<evidence type="ECO:0000256" key="7">
    <source>
        <dbReference type="HAMAP-Rule" id="MF_00075"/>
    </source>
</evidence>
<feature type="domain" description="S1-like" evidence="9">
    <location>
        <begin position="34"/>
        <end position="109"/>
    </location>
</feature>
<dbReference type="GO" id="GO:0009507">
    <property type="term" value="C:chloroplast"/>
    <property type="evidence" value="ECO:0007669"/>
    <property type="project" value="UniProtKB-SubCell"/>
</dbReference>
<dbReference type="PANTHER" id="PTHR33370">
    <property type="entry name" value="TRANSLATION INITIATION FACTOR IF-1, CHLOROPLASTIC"/>
    <property type="match status" value="1"/>
</dbReference>
<dbReference type="GO" id="GO:0005829">
    <property type="term" value="C:cytosol"/>
    <property type="evidence" value="ECO:0007669"/>
    <property type="project" value="TreeGrafter"/>
</dbReference>
<feature type="compositionally biased region" description="Polar residues" evidence="8">
    <location>
        <begin position="16"/>
        <end position="28"/>
    </location>
</feature>
<keyword evidence="4 7" id="KW-0396">Initiation factor</keyword>